<evidence type="ECO:0000313" key="3">
    <source>
        <dbReference type="Proteomes" id="UP000325563"/>
    </source>
</evidence>
<sequence>MNPDTLAPLTFGILVFDEVEVLDLGGPFEVFSTAGRLARTPADEPLLRVVTIAAAARPVRARGGLKVVPDHTLDEDPPFDVLVIPGGVTTAVEEDAQVIDWLARRHETSALTFSICTGAFLLAATGALNGRPATTHWEDQDELASRWPDVRVRSDVRWVDDGDIVTSAGISAGIDASLHIVGRLHGVELADRTARQMEYGWNSEVSPGGLRFRGDVAP</sequence>
<dbReference type="Gene3D" id="3.40.50.880">
    <property type="match status" value="1"/>
</dbReference>
<reference evidence="2 3" key="1">
    <citation type="submission" date="2017-09" db="EMBL/GenBank/DDBJ databases">
        <authorList>
            <person name="Lee N."/>
            <person name="Cho B.-K."/>
        </authorList>
    </citation>
    <scope>NUCLEOTIDE SEQUENCE [LARGE SCALE GENOMIC DNA]</scope>
    <source>
        <strain evidence="2 3">ATCC 27476</strain>
    </source>
</reference>
<dbReference type="Pfam" id="PF01965">
    <property type="entry name" value="DJ-1_PfpI"/>
    <property type="match status" value="1"/>
</dbReference>
<dbReference type="GO" id="GO:0006355">
    <property type="term" value="P:regulation of DNA-templated transcription"/>
    <property type="evidence" value="ECO:0007669"/>
    <property type="project" value="TreeGrafter"/>
</dbReference>
<dbReference type="SUPFAM" id="SSF52317">
    <property type="entry name" value="Class I glutamine amidotransferase-like"/>
    <property type="match status" value="1"/>
</dbReference>
<organism evidence="2 3">
    <name type="scientific">Streptomyces vinaceus</name>
    <dbReference type="NCBI Taxonomy" id="1960"/>
    <lineage>
        <taxon>Bacteria</taxon>
        <taxon>Bacillati</taxon>
        <taxon>Actinomycetota</taxon>
        <taxon>Actinomycetes</taxon>
        <taxon>Kitasatosporales</taxon>
        <taxon>Streptomycetaceae</taxon>
        <taxon>Streptomyces</taxon>
    </lineage>
</organism>
<evidence type="ECO:0000313" key="2">
    <source>
        <dbReference type="EMBL" id="QEV49361.1"/>
    </source>
</evidence>
<accession>A0A5J6JHT4</accession>
<dbReference type="CDD" id="cd03139">
    <property type="entry name" value="GATase1_PfpI_2"/>
    <property type="match status" value="1"/>
</dbReference>
<protein>
    <submittedName>
        <fullName evidence="2">DJ-1/PfpI family protein</fullName>
    </submittedName>
</protein>
<gene>
    <name evidence="2" type="ORF">CP980_33660</name>
</gene>
<name>A0A5J6JHT4_STRVI</name>
<dbReference type="GeneID" id="95615485"/>
<feature type="domain" description="DJ-1/PfpI" evidence="1">
    <location>
        <begin position="13"/>
        <end position="181"/>
    </location>
</feature>
<dbReference type="EMBL" id="CP023692">
    <property type="protein sequence ID" value="QEV49361.1"/>
    <property type="molecule type" value="Genomic_DNA"/>
</dbReference>
<dbReference type="InterPro" id="IPR052158">
    <property type="entry name" value="INH-QAR"/>
</dbReference>
<dbReference type="RefSeq" id="WP_150529916.1">
    <property type="nucleotide sequence ID" value="NZ_BNBW01000006.1"/>
</dbReference>
<proteinExistence type="predicted"/>
<dbReference type="AlphaFoldDB" id="A0A5J6JHT4"/>
<dbReference type="KEGG" id="svn:CP980_33660"/>
<dbReference type="InterPro" id="IPR029062">
    <property type="entry name" value="Class_I_gatase-like"/>
</dbReference>
<keyword evidence="3" id="KW-1185">Reference proteome</keyword>
<dbReference type="InterPro" id="IPR002818">
    <property type="entry name" value="DJ-1/PfpI"/>
</dbReference>
<evidence type="ECO:0000259" key="1">
    <source>
        <dbReference type="Pfam" id="PF01965"/>
    </source>
</evidence>
<dbReference type="Proteomes" id="UP000325563">
    <property type="component" value="Chromosome"/>
</dbReference>
<dbReference type="PANTHER" id="PTHR43130:SF14">
    <property type="entry name" value="DJ-1_PFPI DOMAIN-CONTAINING PROTEIN"/>
    <property type="match status" value="1"/>
</dbReference>
<dbReference type="PANTHER" id="PTHR43130">
    <property type="entry name" value="ARAC-FAMILY TRANSCRIPTIONAL REGULATOR"/>
    <property type="match status" value="1"/>
</dbReference>